<reference evidence="7 8" key="1">
    <citation type="submission" date="2015-12" db="EMBL/GenBank/DDBJ databases">
        <title>The genome of Folsomia candida.</title>
        <authorList>
            <person name="Faddeeva A."/>
            <person name="Derks M.F."/>
            <person name="Anvar Y."/>
            <person name="Smit S."/>
            <person name="Van Straalen N."/>
            <person name="Roelofs D."/>
        </authorList>
    </citation>
    <scope>NUCLEOTIDE SEQUENCE [LARGE SCALE GENOMIC DNA]</scope>
    <source>
        <strain evidence="7 8">VU population</strain>
        <tissue evidence="7">Whole body</tissue>
    </source>
</reference>
<dbReference type="GO" id="GO:0020037">
    <property type="term" value="F:heme binding"/>
    <property type="evidence" value="ECO:0007669"/>
    <property type="project" value="InterPro"/>
</dbReference>
<evidence type="ECO:0000256" key="6">
    <source>
        <dbReference type="ARBA" id="ARBA00023033"/>
    </source>
</evidence>
<accession>A0A226DJB4</accession>
<comment type="caution">
    <text evidence="7">The sequence shown here is derived from an EMBL/GenBank/DDBJ whole genome shotgun (WGS) entry which is preliminary data.</text>
</comment>
<dbReference type="PANTHER" id="PTHR24302">
    <property type="entry name" value="CYTOCHROME P450 FAMILY 3"/>
    <property type="match status" value="1"/>
</dbReference>
<keyword evidence="3" id="KW-0479">Metal-binding</keyword>
<evidence type="ECO:0000256" key="4">
    <source>
        <dbReference type="ARBA" id="ARBA00023002"/>
    </source>
</evidence>
<dbReference type="OMA" id="YMIFAKG"/>
<dbReference type="GO" id="GO:0016705">
    <property type="term" value="F:oxidoreductase activity, acting on paired donors, with incorporation or reduction of molecular oxygen"/>
    <property type="evidence" value="ECO:0007669"/>
    <property type="project" value="InterPro"/>
</dbReference>
<dbReference type="InterPro" id="IPR036396">
    <property type="entry name" value="Cyt_P450_sf"/>
</dbReference>
<dbReference type="SUPFAM" id="SSF48264">
    <property type="entry name" value="Cytochrome P450"/>
    <property type="match status" value="1"/>
</dbReference>
<dbReference type="OrthoDB" id="2789670at2759"/>
<dbReference type="Gene3D" id="1.10.630.10">
    <property type="entry name" value="Cytochrome P450"/>
    <property type="match status" value="1"/>
</dbReference>
<dbReference type="Pfam" id="PF00067">
    <property type="entry name" value="p450"/>
    <property type="match status" value="1"/>
</dbReference>
<dbReference type="Proteomes" id="UP000198287">
    <property type="component" value="Unassembled WGS sequence"/>
</dbReference>
<protein>
    <submittedName>
        <fullName evidence="7">Cytochrome P450 3A56</fullName>
    </submittedName>
</protein>
<dbReference type="GO" id="GO:0005506">
    <property type="term" value="F:iron ion binding"/>
    <property type="evidence" value="ECO:0007669"/>
    <property type="project" value="InterPro"/>
</dbReference>
<name>A0A226DJB4_FOLCA</name>
<evidence type="ECO:0000256" key="3">
    <source>
        <dbReference type="ARBA" id="ARBA00022723"/>
    </source>
</evidence>
<dbReference type="GO" id="GO:0008395">
    <property type="term" value="F:steroid hydroxylase activity"/>
    <property type="evidence" value="ECO:0007669"/>
    <property type="project" value="TreeGrafter"/>
</dbReference>
<dbReference type="STRING" id="158441.A0A226DJB4"/>
<dbReference type="InterPro" id="IPR001128">
    <property type="entry name" value="Cyt_P450"/>
</dbReference>
<keyword evidence="4" id="KW-0560">Oxidoreductase</keyword>
<dbReference type="EMBL" id="LNIX01000018">
    <property type="protein sequence ID" value="OXA45210.1"/>
    <property type="molecule type" value="Genomic_DNA"/>
</dbReference>
<evidence type="ECO:0000256" key="1">
    <source>
        <dbReference type="ARBA" id="ARBA00010617"/>
    </source>
</evidence>
<evidence type="ECO:0000313" key="7">
    <source>
        <dbReference type="EMBL" id="OXA45210.1"/>
    </source>
</evidence>
<keyword evidence="6" id="KW-0503">Monooxygenase</keyword>
<evidence type="ECO:0000256" key="2">
    <source>
        <dbReference type="ARBA" id="ARBA00022617"/>
    </source>
</evidence>
<comment type="similarity">
    <text evidence="1">Belongs to the cytochrome P450 family.</text>
</comment>
<dbReference type="InterPro" id="IPR050705">
    <property type="entry name" value="Cytochrome_P450_3A"/>
</dbReference>
<proteinExistence type="inferred from homology"/>
<gene>
    <name evidence="7" type="ORF">Fcan01_20262</name>
</gene>
<keyword evidence="5" id="KW-0408">Iron</keyword>
<dbReference type="AlphaFoldDB" id="A0A226DJB4"/>
<sequence length="232" mass="26611">MVAFLLAFILITVLVGLVIYARWNYGTLEKLGIPMVGKPFLIFGNTIDAYSKVVGTLDIERFNKFGPIYGVYEGRQPQIHICDAELIRLVTTKDAEYFNDKRRMDFRDPLLNEMPDFLTYEKWKAVRTFLTPAFSSAKLRLMTESVVVTLQGFCDNLKSGVVSSPGQKMEKFNLHGEYFSMLIELISRCFFSIQIENPSDPQNVFMSIVRGFLNPENTGYPKLEVLICMWII</sequence>
<keyword evidence="8" id="KW-1185">Reference proteome</keyword>
<keyword evidence="2" id="KW-0349">Heme</keyword>
<evidence type="ECO:0000313" key="8">
    <source>
        <dbReference type="Proteomes" id="UP000198287"/>
    </source>
</evidence>
<organism evidence="7 8">
    <name type="scientific">Folsomia candida</name>
    <name type="common">Springtail</name>
    <dbReference type="NCBI Taxonomy" id="158441"/>
    <lineage>
        <taxon>Eukaryota</taxon>
        <taxon>Metazoa</taxon>
        <taxon>Ecdysozoa</taxon>
        <taxon>Arthropoda</taxon>
        <taxon>Hexapoda</taxon>
        <taxon>Collembola</taxon>
        <taxon>Entomobryomorpha</taxon>
        <taxon>Isotomoidea</taxon>
        <taxon>Isotomidae</taxon>
        <taxon>Proisotominae</taxon>
        <taxon>Folsomia</taxon>
    </lineage>
</organism>
<dbReference type="PANTHER" id="PTHR24302:SF15">
    <property type="entry name" value="FATTY-ACID PEROXYGENASE"/>
    <property type="match status" value="1"/>
</dbReference>
<evidence type="ECO:0000256" key="5">
    <source>
        <dbReference type="ARBA" id="ARBA00023004"/>
    </source>
</evidence>